<organism evidence="3 4">
    <name type="scientific">Meloidogyne incognita</name>
    <name type="common">Southern root-knot nematode worm</name>
    <name type="synonym">Oxyuris incognita</name>
    <dbReference type="NCBI Taxonomy" id="6306"/>
    <lineage>
        <taxon>Eukaryota</taxon>
        <taxon>Metazoa</taxon>
        <taxon>Ecdysozoa</taxon>
        <taxon>Nematoda</taxon>
        <taxon>Chromadorea</taxon>
        <taxon>Rhabditida</taxon>
        <taxon>Tylenchina</taxon>
        <taxon>Tylenchomorpha</taxon>
        <taxon>Tylenchoidea</taxon>
        <taxon>Meloidogynidae</taxon>
        <taxon>Meloidogyninae</taxon>
        <taxon>Meloidogyne</taxon>
        <taxon>Meloidogyne incognita group</taxon>
    </lineage>
</organism>
<dbReference type="PANTHER" id="PTHR11203">
    <property type="entry name" value="CLEAVAGE AND POLYADENYLATION SPECIFICITY FACTOR FAMILY MEMBER"/>
    <property type="match status" value="1"/>
</dbReference>
<dbReference type="GO" id="GO:0005634">
    <property type="term" value="C:nucleus"/>
    <property type="evidence" value="ECO:0007669"/>
    <property type="project" value="TreeGrafter"/>
</dbReference>
<keyword evidence="1" id="KW-0378">Hydrolase</keyword>
<dbReference type="InterPro" id="IPR022712">
    <property type="entry name" value="Beta_Casp"/>
</dbReference>
<dbReference type="InterPro" id="IPR050698">
    <property type="entry name" value="MBL"/>
</dbReference>
<evidence type="ECO:0000313" key="3">
    <source>
        <dbReference type="Proteomes" id="UP000887563"/>
    </source>
</evidence>
<dbReference type="PANTHER" id="PTHR11203:SF37">
    <property type="entry name" value="INTEGRATOR COMPLEX SUBUNIT 11"/>
    <property type="match status" value="1"/>
</dbReference>
<dbReference type="SUPFAM" id="SSF56281">
    <property type="entry name" value="Metallo-hydrolase/oxidoreductase"/>
    <property type="match status" value="1"/>
</dbReference>
<dbReference type="WBParaSite" id="Minc3s04968g37350">
    <property type="protein sequence ID" value="Minc3s04968g37350"/>
    <property type="gene ID" value="Minc3s04968g37350"/>
</dbReference>
<sequence length="52" mass="5935">MEFADIPGPMVLFSTPGMLHGGQSLKVFKKWCSDERNAIINAWLLHSWNSWS</sequence>
<evidence type="ECO:0000256" key="1">
    <source>
        <dbReference type="ARBA" id="ARBA00022801"/>
    </source>
</evidence>
<dbReference type="GO" id="GO:0016787">
    <property type="term" value="F:hydrolase activity"/>
    <property type="evidence" value="ECO:0007669"/>
    <property type="project" value="UniProtKB-KW"/>
</dbReference>
<dbReference type="AlphaFoldDB" id="A0A914NAE3"/>
<dbReference type="Pfam" id="PF10996">
    <property type="entry name" value="Beta-Casp"/>
    <property type="match status" value="1"/>
</dbReference>
<feature type="domain" description="Beta-Casp" evidence="2">
    <location>
        <begin position="6"/>
        <end position="40"/>
    </location>
</feature>
<dbReference type="Gene3D" id="3.40.50.10890">
    <property type="match status" value="1"/>
</dbReference>
<protein>
    <submittedName>
        <fullName evidence="4">Beta-Casp domain-containing protein</fullName>
    </submittedName>
</protein>
<reference evidence="4" key="1">
    <citation type="submission" date="2022-11" db="UniProtKB">
        <authorList>
            <consortium name="WormBaseParasite"/>
        </authorList>
    </citation>
    <scope>IDENTIFICATION</scope>
</reference>
<dbReference type="GO" id="GO:0004521">
    <property type="term" value="F:RNA endonuclease activity"/>
    <property type="evidence" value="ECO:0007669"/>
    <property type="project" value="TreeGrafter"/>
</dbReference>
<name>A0A914NAE3_MELIC</name>
<evidence type="ECO:0000313" key="4">
    <source>
        <dbReference type="WBParaSite" id="Minc3s04968g37350"/>
    </source>
</evidence>
<dbReference type="Proteomes" id="UP000887563">
    <property type="component" value="Unplaced"/>
</dbReference>
<dbReference type="GO" id="GO:0016180">
    <property type="term" value="P:snRNA processing"/>
    <property type="evidence" value="ECO:0007669"/>
    <property type="project" value="TreeGrafter"/>
</dbReference>
<accession>A0A914NAE3</accession>
<keyword evidence="3" id="KW-1185">Reference proteome</keyword>
<dbReference type="InterPro" id="IPR036866">
    <property type="entry name" value="RibonucZ/Hydroxyglut_hydro"/>
</dbReference>
<evidence type="ECO:0000259" key="2">
    <source>
        <dbReference type="Pfam" id="PF10996"/>
    </source>
</evidence>
<proteinExistence type="predicted"/>